<reference evidence="1 2" key="1">
    <citation type="submission" date="2020-01" db="EMBL/GenBank/DDBJ databases">
        <title>Investigation of new actinobacteria for the biodesulphurisation of diesel fuel.</title>
        <authorList>
            <person name="Athi Narayanan S.M."/>
        </authorList>
    </citation>
    <scope>NUCLEOTIDE SEQUENCE [LARGE SCALE GENOMIC DNA]</scope>
    <source>
        <strain evidence="1 2">213E</strain>
    </source>
</reference>
<protein>
    <submittedName>
        <fullName evidence="1">DUF1028 domain-containing protein</fullName>
    </submittedName>
</protein>
<dbReference type="Proteomes" id="UP000466307">
    <property type="component" value="Unassembled WGS sequence"/>
</dbReference>
<dbReference type="InterPro" id="IPR010430">
    <property type="entry name" value="DUF1028"/>
</dbReference>
<dbReference type="EMBL" id="JAADZU010000002">
    <property type="protein sequence ID" value="NDK88168.1"/>
    <property type="molecule type" value="Genomic_DNA"/>
</dbReference>
<comment type="caution">
    <text evidence="1">The sequence shown here is derived from an EMBL/GenBank/DDBJ whole genome shotgun (WGS) entry which is preliminary data.</text>
</comment>
<dbReference type="AlphaFoldDB" id="A0A7K3LIZ4"/>
<dbReference type="InterPro" id="IPR029055">
    <property type="entry name" value="Ntn_hydrolases_N"/>
</dbReference>
<dbReference type="RefSeq" id="WP_059037951.1">
    <property type="nucleotide sequence ID" value="NZ_JAADZU010000002.1"/>
</dbReference>
<dbReference type="Gene3D" id="3.60.20.10">
    <property type="entry name" value="Glutamine Phosphoribosylpyrophosphate, subunit 1, domain 1"/>
    <property type="match status" value="1"/>
</dbReference>
<evidence type="ECO:0000313" key="2">
    <source>
        <dbReference type="Proteomes" id="UP000466307"/>
    </source>
</evidence>
<proteinExistence type="predicted"/>
<dbReference type="PANTHER" id="PTHR39328">
    <property type="entry name" value="BLL2871 PROTEIN"/>
    <property type="match status" value="1"/>
</dbReference>
<dbReference type="PANTHER" id="PTHR39328:SF1">
    <property type="entry name" value="BLL2871 PROTEIN"/>
    <property type="match status" value="1"/>
</dbReference>
<keyword evidence="2" id="KW-1185">Reference proteome</keyword>
<dbReference type="Pfam" id="PF06267">
    <property type="entry name" value="DUF1028"/>
    <property type="match status" value="1"/>
</dbReference>
<name>A0A7K3LIZ4_9ACTN</name>
<organism evidence="1 2">
    <name type="scientific">Gordonia desulfuricans</name>
    <dbReference type="NCBI Taxonomy" id="89051"/>
    <lineage>
        <taxon>Bacteria</taxon>
        <taxon>Bacillati</taxon>
        <taxon>Actinomycetota</taxon>
        <taxon>Actinomycetes</taxon>
        <taxon>Mycobacteriales</taxon>
        <taxon>Gordoniaceae</taxon>
        <taxon>Gordonia</taxon>
    </lineage>
</organism>
<dbReference type="Gene3D" id="1.25.40.10">
    <property type="entry name" value="Tetratricopeptide repeat domain"/>
    <property type="match status" value="1"/>
</dbReference>
<gene>
    <name evidence="1" type="ORF">GYA93_01010</name>
</gene>
<dbReference type="SUPFAM" id="SSF48452">
    <property type="entry name" value="TPR-like"/>
    <property type="match status" value="1"/>
</dbReference>
<evidence type="ECO:0000313" key="1">
    <source>
        <dbReference type="EMBL" id="NDK88168.1"/>
    </source>
</evidence>
<dbReference type="InterPro" id="IPR011990">
    <property type="entry name" value="TPR-like_helical_dom_sf"/>
</dbReference>
<sequence length="303" mass="31637">MTYSIVARDDRAGQLAVACESHFFAPGASVTLARAGVGVIATQAFVNGTYGVQGLARLPHAPAQTVLEELLALDDAPGVRQVAMLGVTGDAASWTGQSCIEAAGSIVDGPLAVQGNMLRSADVLPAMVAAFHSCDGDLADRVMAAMAAAEAAGGDLRGSQGASLVVVDVDDGNRPWERVVVDLRVDDHPDPIEELRRLLRLRRAFDSVSSTMFAPGLMVGPYREPAPGDLDTALTDLARAAEVLAPSAEPLFWSGVLAARAGRLERGRADLARAIELNPDLEVFLGRVSAAGFLTSEELAALR</sequence>
<accession>A0A7K3LIZ4</accession>
<dbReference type="SUPFAM" id="SSF56235">
    <property type="entry name" value="N-terminal nucleophile aminohydrolases (Ntn hydrolases)"/>
    <property type="match status" value="1"/>
</dbReference>